<organism evidence="1 2">
    <name type="scientific">Methylococcus capsulatus</name>
    <dbReference type="NCBI Taxonomy" id="414"/>
    <lineage>
        <taxon>Bacteria</taxon>
        <taxon>Pseudomonadati</taxon>
        <taxon>Pseudomonadota</taxon>
        <taxon>Gammaproteobacteria</taxon>
        <taxon>Methylococcales</taxon>
        <taxon>Methylococcaceae</taxon>
        <taxon>Methylococcus</taxon>
    </lineage>
</organism>
<proteinExistence type="predicted"/>
<evidence type="ECO:0000313" key="2">
    <source>
        <dbReference type="Proteomes" id="UP001158598"/>
    </source>
</evidence>
<dbReference type="Pfam" id="PF11985">
    <property type="entry name" value="Phage_Mu_Gp27"/>
    <property type="match status" value="1"/>
</dbReference>
<gene>
    <name evidence="1" type="ORF">MCNOR_0484</name>
</gene>
<evidence type="ECO:0000313" key="1">
    <source>
        <dbReference type="EMBL" id="CAI8742192.1"/>
    </source>
</evidence>
<reference evidence="1" key="1">
    <citation type="submission" date="2023-03" db="EMBL/GenBank/DDBJ databases">
        <authorList>
            <person name="Pearce D."/>
        </authorList>
    </citation>
    <scope>NUCLEOTIDE SEQUENCE</scope>
    <source>
        <strain evidence="1">Mc</strain>
    </source>
</reference>
<dbReference type="AlphaFoldDB" id="A0AA35UCA0"/>
<dbReference type="EMBL" id="OX458332">
    <property type="protein sequence ID" value="CAI8742192.1"/>
    <property type="molecule type" value="Genomic_DNA"/>
</dbReference>
<sequence length="185" mass="20233">MPPRPAIDLLPDAIRDELNARLVSNGFGGLEALSAWLGEQGYKISRSALGRHNISLKEAMDKAMDRARTRLECAKALKGMSDGDKAALLEANEMIALDKLMDLWDDWDAHEPEAKAELLPKLVRASADLNRSAVGTAKWKRDFEARIRAEERAKAADVATKAAKSQGVSPETIALIRRDVLGMAT</sequence>
<evidence type="ECO:0008006" key="3">
    <source>
        <dbReference type="Google" id="ProtNLM"/>
    </source>
</evidence>
<dbReference type="InterPro" id="IPR021874">
    <property type="entry name" value="Phage_Mu_Gp27"/>
</dbReference>
<protein>
    <recommendedName>
        <fullName evidence="3">DUF3486 family protein</fullName>
    </recommendedName>
</protein>
<name>A0AA35UCA0_METCP</name>
<accession>A0AA35UCA0</accession>
<dbReference type="Proteomes" id="UP001158598">
    <property type="component" value="Chromosome"/>
</dbReference>